<dbReference type="InterPro" id="IPR016035">
    <property type="entry name" value="Acyl_Trfase/lysoPLipase"/>
</dbReference>
<dbReference type="SUPFAM" id="SSF52151">
    <property type="entry name" value="FabD/lysophospholipase-like"/>
    <property type="match status" value="1"/>
</dbReference>
<dbReference type="Pfam" id="PF01734">
    <property type="entry name" value="Patatin"/>
    <property type="match status" value="1"/>
</dbReference>
<organism evidence="5 6">
    <name type="scientific">Flavobacterium chilense</name>
    <dbReference type="NCBI Taxonomy" id="946677"/>
    <lineage>
        <taxon>Bacteria</taxon>
        <taxon>Pseudomonadati</taxon>
        <taxon>Bacteroidota</taxon>
        <taxon>Flavobacteriia</taxon>
        <taxon>Flavobacteriales</taxon>
        <taxon>Flavobacteriaceae</taxon>
        <taxon>Flavobacterium</taxon>
    </lineage>
</organism>
<dbReference type="CDD" id="cd07199">
    <property type="entry name" value="Pat17_PNPLA8_PNPLA9_like"/>
    <property type="match status" value="1"/>
</dbReference>
<dbReference type="EMBL" id="FRBT01000009">
    <property type="protein sequence ID" value="SHM77122.1"/>
    <property type="molecule type" value="Genomic_DNA"/>
</dbReference>
<feature type="active site" description="Proton acceptor" evidence="3">
    <location>
        <position position="215"/>
    </location>
</feature>
<feature type="short sequence motif" description="GXSXG" evidence="3">
    <location>
        <begin position="43"/>
        <end position="47"/>
    </location>
</feature>
<dbReference type="GO" id="GO:0004620">
    <property type="term" value="F:phospholipase activity"/>
    <property type="evidence" value="ECO:0007669"/>
    <property type="project" value="TreeGrafter"/>
</dbReference>
<accession>A0A1M7LGF9</accession>
<sequence>MSKILILTIDGGGIKGILPSYFLEQLESAMGMSCYQIFDIVGGTSTGGIIATGLTSPMDNIYPMSAASILDIYKKNGDKIFVSQEFSDLKYVSLYYGDDGNGNGIEPYLQEIYGSSSLSNAKQNMAENLNGKTKHVFTTSYTINSSGGVIANPQKGSDYGPYLFNWRDASVSASDDYFVWEAARATSAAPTYFPVANVGGAQGANSEANQRWVVDGGVMSNNPAIWAISEAFRTQLVSSLSDIVLVSLGTGSYPGGAGLVTTRQGDLDPDNGNWGDAPWLASDLYDLEGVENGDGAIIKIITEAVQLVSNQQIIGLQNSGLSYYRLEPTISQAQSQMDNIQQSNIESLINTAKDYLDSVEGSTIFNQIVEELKANL</sequence>
<feature type="short sequence motif" description="GXGXXG" evidence="3">
    <location>
        <begin position="11"/>
        <end position="16"/>
    </location>
</feature>
<feature type="active site" description="Nucleophile" evidence="3">
    <location>
        <position position="45"/>
    </location>
</feature>
<keyword evidence="2 3" id="KW-0443">Lipid metabolism</keyword>
<feature type="short sequence motif" description="DGA/G" evidence="3">
    <location>
        <begin position="215"/>
        <end position="217"/>
    </location>
</feature>
<dbReference type="Gene3D" id="3.40.1090.10">
    <property type="entry name" value="Cytosolic phospholipase A2 catalytic domain"/>
    <property type="match status" value="1"/>
</dbReference>
<proteinExistence type="inferred from homology"/>
<evidence type="ECO:0000256" key="2">
    <source>
        <dbReference type="ARBA" id="ARBA00023098"/>
    </source>
</evidence>
<dbReference type="AlphaFoldDB" id="A0A1M7LGF9"/>
<dbReference type="PANTHER" id="PTHR32176">
    <property type="entry name" value="XYLOSE ISOMERASE"/>
    <property type="match status" value="1"/>
</dbReference>
<evidence type="ECO:0000313" key="6">
    <source>
        <dbReference type="Proteomes" id="UP000184028"/>
    </source>
</evidence>
<comment type="similarity">
    <text evidence="1">Belongs to the patatin family.</text>
</comment>
<reference evidence="6" key="1">
    <citation type="submission" date="2016-11" db="EMBL/GenBank/DDBJ databases">
        <authorList>
            <person name="Varghese N."/>
            <person name="Submissions S."/>
        </authorList>
    </citation>
    <scope>NUCLEOTIDE SEQUENCE [LARGE SCALE GENOMIC DNA]</scope>
    <source>
        <strain evidence="6">DSM 24724</strain>
    </source>
</reference>
<gene>
    <name evidence="5" type="ORF">SAMN05444484_109103</name>
</gene>
<feature type="domain" description="PNPLA" evidence="4">
    <location>
        <begin position="7"/>
        <end position="228"/>
    </location>
</feature>
<dbReference type="PANTHER" id="PTHR32176:SF92">
    <property type="entry name" value="XYLOSE ISOMERASE"/>
    <property type="match status" value="1"/>
</dbReference>
<keyword evidence="6" id="KW-1185">Reference proteome</keyword>
<keyword evidence="3" id="KW-0378">Hydrolase</keyword>
<dbReference type="STRING" id="946677.SAMN05444484_109103"/>
<keyword evidence="3" id="KW-0442">Lipid degradation</keyword>
<dbReference type="Proteomes" id="UP000184028">
    <property type="component" value="Unassembled WGS sequence"/>
</dbReference>
<dbReference type="GO" id="GO:0047372">
    <property type="term" value="F:monoacylglycerol lipase activity"/>
    <property type="evidence" value="ECO:0007669"/>
    <property type="project" value="TreeGrafter"/>
</dbReference>
<dbReference type="GO" id="GO:0016042">
    <property type="term" value="P:lipid catabolic process"/>
    <property type="evidence" value="ECO:0007669"/>
    <property type="project" value="UniProtKB-UniRule"/>
</dbReference>
<dbReference type="InterPro" id="IPR002641">
    <property type="entry name" value="PNPLA_dom"/>
</dbReference>
<evidence type="ECO:0000259" key="4">
    <source>
        <dbReference type="PROSITE" id="PS51635"/>
    </source>
</evidence>
<protein>
    <submittedName>
        <fullName evidence="5">Patatin-like phospholipase</fullName>
    </submittedName>
</protein>
<name>A0A1M7LGF9_9FLAO</name>
<evidence type="ECO:0000256" key="3">
    <source>
        <dbReference type="PROSITE-ProRule" id="PRU01161"/>
    </source>
</evidence>
<evidence type="ECO:0000313" key="5">
    <source>
        <dbReference type="EMBL" id="SHM77122.1"/>
    </source>
</evidence>
<dbReference type="PROSITE" id="PS51635">
    <property type="entry name" value="PNPLA"/>
    <property type="match status" value="1"/>
</dbReference>
<dbReference type="OrthoDB" id="9807112at2"/>
<dbReference type="RefSeq" id="WP_068840589.1">
    <property type="nucleotide sequence ID" value="NZ_FRBT01000009.1"/>
</dbReference>
<evidence type="ECO:0000256" key="1">
    <source>
        <dbReference type="ARBA" id="ARBA00010240"/>
    </source>
</evidence>